<proteinExistence type="predicted"/>
<dbReference type="Proteomes" id="UP000003835">
    <property type="component" value="Unassembled WGS sequence"/>
</dbReference>
<name>B4VRD6_9CYAN</name>
<keyword evidence="1" id="KW-0802">TPR repeat</keyword>
<dbReference type="HOGENOM" id="CLU_002404_0_0_3"/>
<evidence type="ECO:0000313" key="3">
    <source>
        <dbReference type="EMBL" id="EDX75499.1"/>
    </source>
</evidence>
<protein>
    <submittedName>
        <fullName evidence="3">Tetratricopeptide repeat domain protein</fullName>
    </submittedName>
</protein>
<dbReference type="Pfam" id="PF12770">
    <property type="entry name" value="CHAT"/>
    <property type="match status" value="1"/>
</dbReference>
<dbReference type="PANTHER" id="PTHR10098:SF108">
    <property type="entry name" value="TETRATRICOPEPTIDE REPEAT PROTEIN 28"/>
    <property type="match status" value="1"/>
</dbReference>
<sequence length="866" mass="96137">MGWLGRRARKRLLFLGLAWLTVVAVIASPVALGNASTLLQSDIIQQDSHLAQSLDPVSRLSQGKTDYDRGRFADAVLAWQEAEQVYQQAGDRTNQAISLNYLSLAYQHLGQWEQAKAAIEESLNLLPTPTDPALLAQVLNTKGSLQLATGQSEAALQTWKAAETAYSQDDDAIGVLGCQINQAQALQSLGMFRRSQQVLERVQQALTLQPDSLIKATGLRSLGMVWQAIGELDDAQNVLNQSLAIAQTLNSPADISAAFLNLGNTARVLGDRDAAINYYHKAAKTATNPLNQLEAQLNQFKLLISQQPFNQSQDLFTPIQHNLSQLSPSRYAIYAQVNWAESLIELLDNSAGYSPESITSEDIAQLLAKTIAQAKALNDTRAESLALGTLGKLYKTNQQGLEAQRLIQQALFFSKTINARDISYQWQWQLTQLYQQNGDLKAAITANQDAFDLLQSIRGDLVAMNPDVRFSFQEQIEPIYRNLVRLLLQSSSPDNLKQARNVIESLQLAELENYFRTSCLNAKAEQIDTVIEDSDTQTAVIYPIILPDRIAVILSLPGQPLETYNTELSQAEIEQTVNQLRQSMNIAYSNRKRLAISQTIYDWLIRPIETQLAQQDIKTLVFVLDGVLRNVPMAALHDGQQYLIEKYSIALTPGLQLLEPRSLTQFQLRSLTAGLSQARLGFSALPAVEDEIEQVSTNIPSNVLLNQAFTSTALENKINTLPVSVVHLATHGQFSSNPEDTFILTWDKRFNANTLSQLLKGRNQDNFPPIELLVLSACQTANGDQRAALGLAGLAVRSGTRSTIGTLWSVKDQSTAQAMIQLYNNLTQPDINRAEALRQAQLFLLRQNQYQHPYYWAPFILVGNWL</sequence>
<dbReference type="EMBL" id="DS989849">
    <property type="protein sequence ID" value="EDX75499.1"/>
    <property type="molecule type" value="Genomic_DNA"/>
</dbReference>
<accession>B4VRD6</accession>
<reference evidence="3 4" key="1">
    <citation type="submission" date="2008-07" db="EMBL/GenBank/DDBJ databases">
        <authorList>
            <person name="Tandeau de Marsac N."/>
            <person name="Ferriera S."/>
            <person name="Johnson J."/>
            <person name="Kravitz S."/>
            <person name="Beeson K."/>
            <person name="Sutton G."/>
            <person name="Rogers Y.-H."/>
            <person name="Friedman R."/>
            <person name="Frazier M."/>
            <person name="Venter J.C."/>
        </authorList>
    </citation>
    <scope>NUCLEOTIDE SEQUENCE [LARGE SCALE GENOMIC DNA]</scope>
    <source>
        <strain evidence="3 4">PCC 7420</strain>
    </source>
</reference>
<evidence type="ECO:0000256" key="1">
    <source>
        <dbReference type="PROSITE-ProRule" id="PRU00339"/>
    </source>
</evidence>
<dbReference type="STRING" id="118168.MC7420_1417"/>
<dbReference type="eggNOG" id="COG0457">
    <property type="taxonomic scope" value="Bacteria"/>
</dbReference>
<dbReference type="RefSeq" id="WP_006101207.1">
    <property type="nucleotide sequence ID" value="NZ_DS989849.1"/>
</dbReference>
<dbReference type="eggNOG" id="COG4995">
    <property type="taxonomic scope" value="Bacteria"/>
</dbReference>
<dbReference type="AlphaFoldDB" id="B4VRD6"/>
<keyword evidence="4" id="KW-1185">Reference proteome</keyword>
<dbReference type="InterPro" id="IPR011990">
    <property type="entry name" value="TPR-like_helical_dom_sf"/>
</dbReference>
<dbReference type="SUPFAM" id="SSF48452">
    <property type="entry name" value="TPR-like"/>
    <property type="match status" value="3"/>
</dbReference>
<feature type="domain" description="CHAT" evidence="2">
    <location>
        <begin position="596"/>
        <end position="864"/>
    </location>
</feature>
<dbReference type="Gene3D" id="1.25.40.10">
    <property type="entry name" value="Tetratricopeptide repeat domain"/>
    <property type="match status" value="3"/>
</dbReference>
<feature type="repeat" description="TPR" evidence="1">
    <location>
        <begin position="256"/>
        <end position="289"/>
    </location>
</feature>
<dbReference type="InterPro" id="IPR019734">
    <property type="entry name" value="TPR_rpt"/>
</dbReference>
<dbReference type="OrthoDB" id="446317at2"/>
<organism evidence="3 4">
    <name type="scientific">Coleofasciculus chthonoplastes PCC 7420</name>
    <dbReference type="NCBI Taxonomy" id="118168"/>
    <lineage>
        <taxon>Bacteria</taxon>
        <taxon>Bacillati</taxon>
        <taxon>Cyanobacteriota</taxon>
        <taxon>Cyanophyceae</taxon>
        <taxon>Coleofasciculales</taxon>
        <taxon>Coleofasciculaceae</taxon>
        <taxon>Coleofasciculus</taxon>
    </lineage>
</organism>
<dbReference type="SMART" id="SM00028">
    <property type="entry name" value="TPR"/>
    <property type="match status" value="5"/>
</dbReference>
<evidence type="ECO:0000259" key="2">
    <source>
        <dbReference type="Pfam" id="PF12770"/>
    </source>
</evidence>
<evidence type="ECO:0000313" key="4">
    <source>
        <dbReference type="Proteomes" id="UP000003835"/>
    </source>
</evidence>
<dbReference type="PANTHER" id="PTHR10098">
    <property type="entry name" value="RAPSYN-RELATED"/>
    <property type="match status" value="1"/>
</dbReference>
<dbReference type="InterPro" id="IPR024983">
    <property type="entry name" value="CHAT_dom"/>
</dbReference>
<dbReference type="Pfam" id="PF13176">
    <property type="entry name" value="TPR_7"/>
    <property type="match status" value="1"/>
</dbReference>
<gene>
    <name evidence="3" type="ORF">MC7420_1417</name>
</gene>
<dbReference type="PROSITE" id="PS50005">
    <property type="entry name" value="TPR"/>
    <property type="match status" value="1"/>
</dbReference>